<feature type="region of interest" description="Disordered" evidence="1">
    <location>
        <begin position="247"/>
        <end position="275"/>
    </location>
</feature>
<feature type="signal peptide" evidence="2">
    <location>
        <begin position="1"/>
        <end position="32"/>
    </location>
</feature>
<evidence type="ECO:0000313" key="4">
    <source>
        <dbReference type="Proteomes" id="UP001500729"/>
    </source>
</evidence>
<dbReference type="Gene3D" id="2.50.20.10">
    <property type="entry name" value="Lipoprotein localisation LolA/LolB/LppX"/>
    <property type="match status" value="1"/>
</dbReference>
<name>A0ABN1EBM9_SACER</name>
<reference evidence="3 4" key="1">
    <citation type="journal article" date="2019" name="Int. J. Syst. Evol. Microbiol.">
        <title>The Global Catalogue of Microorganisms (GCM) 10K type strain sequencing project: providing services to taxonomists for standard genome sequencing and annotation.</title>
        <authorList>
            <consortium name="The Broad Institute Genomics Platform"/>
            <consortium name="The Broad Institute Genome Sequencing Center for Infectious Disease"/>
            <person name="Wu L."/>
            <person name="Ma J."/>
        </authorList>
    </citation>
    <scope>NUCLEOTIDE SEQUENCE [LARGE SCALE GENOMIC DNA]</scope>
    <source>
        <strain evidence="3 4">JCM 10303</strain>
    </source>
</reference>
<evidence type="ECO:0000256" key="1">
    <source>
        <dbReference type="SAM" id="MobiDB-lite"/>
    </source>
</evidence>
<dbReference type="PANTHER" id="PTHR37507">
    <property type="entry name" value="SPORULATION PROTEIN YDCC"/>
    <property type="match status" value="1"/>
</dbReference>
<sequence>MKRTHVTLTATAGVVAGVAGLTALALPTGAGADPVLPPVAPEALVESVMTAAPPALSGTVEVNNSLGLPMIPGHDASTSVLSQSNSAFQVWADGQGRHRVSLPSPAGENTIVNDGATVWNWNSAERTVTRAAHDSAPKPEHQAPADPAAMSRQLIDAVRQTSEVSVDGTASVAGRDAYELVLKPKPTERTVLREVRIAVDAEKRIPLAVTVGTNGSDSPALHVGFSNLDLAQPDPALFRFTAPPGAQVREAEETGPHGKPGPEAEHPEPTVIGDGWDMVVRTELPKGEGAEGNPMAVVEQIGKPVSGPWGQGWLIETKAGSALVTSDGRAVAGAVPEQVLTAALG</sequence>
<feature type="chain" id="PRO_5045903171" evidence="2">
    <location>
        <begin position="33"/>
        <end position="345"/>
    </location>
</feature>
<keyword evidence="2" id="KW-0732">Signal</keyword>
<protein>
    <submittedName>
        <fullName evidence="3">Sigma-E factor regulatory protein RseB domain-containing protein</fullName>
    </submittedName>
</protein>
<dbReference type="EMBL" id="BAAAGS010000102">
    <property type="protein sequence ID" value="GAA0563236.1"/>
    <property type="molecule type" value="Genomic_DNA"/>
</dbReference>
<accession>A0ABN1EBM9</accession>
<evidence type="ECO:0000313" key="3">
    <source>
        <dbReference type="EMBL" id="GAA0563236.1"/>
    </source>
</evidence>
<dbReference type="InterPro" id="IPR052944">
    <property type="entry name" value="Sporulation_related"/>
</dbReference>
<gene>
    <name evidence="3" type="ORF">GCM10009533_69520</name>
</gene>
<organism evidence="3 4">
    <name type="scientific">Saccharopolyspora erythraea</name>
    <name type="common">Streptomyces erythraeus</name>
    <dbReference type="NCBI Taxonomy" id="1836"/>
    <lineage>
        <taxon>Bacteria</taxon>
        <taxon>Bacillati</taxon>
        <taxon>Actinomycetota</taxon>
        <taxon>Actinomycetes</taxon>
        <taxon>Pseudonocardiales</taxon>
        <taxon>Pseudonocardiaceae</taxon>
        <taxon>Saccharopolyspora</taxon>
    </lineage>
</organism>
<dbReference type="RefSeq" id="WP_009949346.1">
    <property type="nucleotide sequence ID" value="NZ_BAAAGS010000102.1"/>
</dbReference>
<evidence type="ECO:0000256" key="2">
    <source>
        <dbReference type="SAM" id="SignalP"/>
    </source>
</evidence>
<dbReference type="InterPro" id="IPR029046">
    <property type="entry name" value="LolA/LolB/LppX"/>
</dbReference>
<dbReference type="Proteomes" id="UP001500729">
    <property type="component" value="Unassembled WGS sequence"/>
</dbReference>
<feature type="compositionally biased region" description="Basic and acidic residues" evidence="1">
    <location>
        <begin position="249"/>
        <end position="268"/>
    </location>
</feature>
<keyword evidence="4" id="KW-1185">Reference proteome</keyword>
<comment type="caution">
    <text evidence="3">The sequence shown here is derived from an EMBL/GenBank/DDBJ whole genome shotgun (WGS) entry which is preliminary data.</text>
</comment>
<dbReference type="PANTHER" id="PTHR37507:SF2">
    <property type="entry name" value="SPORULATION PROTEIN YDCC"/>
    <property type="match status" value="1"/>
</dbReference>
<proteinExistence type="predicted"/>
<dbReference type="SUPFAM" id="SSF89392">
    <property type="entry name" value="Prokaryotic lipoproteins and lipoprotein localization factors"/>
    <property type="match status" value="1"/>
</dbReference>